<comment type="caution">
    <text evidence="1">The sequence shown here is derived from an EMBL/GenBank/DDBJ whole genome shotgun (WGS) entry which is preliminary data.</text>
</comment>
<reference evidence="1" key="1">
    <citation type="submission" date="2017-02" db="EMBL/GenBank/DDBJ databases">
        <title>Delving into the versatile metabolic prowess of the omnipresent phylum Bacteroidetes.</title>
        <authorList>
            <person name="Nobu M.K."/>
            <person name="Mei R."/>
            <person name="Narihiro T."/>
            <person name="Kuroda K."/>
            <person name="Liu W.-T."/>
        </authorList>
    </citation>
    <scope>NUCLEOTIDE SEQUENCE</scope>
    <source>
        <strain evidence="1">ADurb.Bin417</strain>
    </source>
</reference>
<proteinExistence type="predicted"/>
<sequence>MLAQGIAAFQSGLDINPSQLGKLFFHEVELFLG</sequence>
<dbReference type="AlphaFoldDB" id="A0A1V5MFG0"/>
<dbReference type="EMBL" id="MWAK01000140">
    <property type="protein sequence ID" value="OPZ91968.1"/>
    <property type="molecule type" value="Genomic_DNA"/>
</dbReference>
<accession>A0A1V5MFG0</accession>
<name>A0A1V5MFG0_UNCT6</name>
<dbReference type="Proteomes" id="UP000485484">
    <property type="component" value="Unassembled WGS sequence"/>
</dbReference>
<evidence type="ECO:0000313" key="1">
    <source>
        <dbReference type="EMBL" id="OPZ91968.1"/>
    </source>
</evidence>
<organism evidence="1">
    <name type="scientific">candidate division TA06 bacterium ADurb.Bin417</name>
    <dbReference type="NCBI Taxonomy" id="1852828"/>
    <lineage>
        <taxon>Bacteria</taxon>
        <taxon>Bacteria division TA06</taxon>
    </lineage>
</organism>
<gene>
    <name evidence="1" type="ORF">BWY73_00963</name>
</gene>
<protein>
    <submittedName>
        <fullName evidence="1">Uncharacterized protein</fullName>
    </submittedName>
</protein>